<keyword evidence="7 12" id="KW-0863">Zinc-finger</keyword>
<dbReference type="SMART" id="SM00400">
    <property type="entry name" value="ZnF_CHCC"/>
    <property type="match status" value="1"/>
</dbReference>
<evidence type="ECO:0000256" key="3">
    <source>
        <dbReference type="ARBA" id="ARBA00022679"/>
    </source>
</evidence>
<comment type="function">
    <text evidence="12 13">RNA polymerase that catalyzes the synthesis of short RNA molecules used as primers for DNA polymerase during DNA replication.</text>
</comment>
<gene>
    <name evidence="12" type="primary">dnaG</name>
    <name evidence="17" type="ORF">FB566_4614</name>
</gene>
<dbReference type="SUPFAM" id="SSF57783">
    <property type="entry name" value="Zinc beta-ribbon"/>
    <property type="match status" value="1"/>
</dbReference>
<dbReference type="GO" id="GO:0008270">
    <property type="term" value="F:zinc ion binding"/>
    <property type="evidence" value="ECO:0007669"/>
    <property type="project" value="UniProtKB-UniRule"/>
</dbReference>
<evidence type="ECO:0000256" key="13">
    <source>
        <dbReference type="PIRNR" id="PIRNR002811"/>
    </source>
</evidence>
<dbReference type="FunFam" id="3.90.580.10:FF:000001">
    <property type="entry name" value="DNA primase"/>
    <property type="match status" value="1"/>
</dbReference>
<feature type="domain" description="Toprim" evidence="16">
    <location>
        <begin position="265"/>
        <end position="351"/>
    </location>
</feature>
<dbReference type="Gene3D" id="3.40.1360.10">
    <property type="match status" value="1"/>
</dbReference>
<reference evidence="17 18" key="1">
    <citation type="submission" date="2019-06" db="EMBL/GenBank/DDBJ databases">
        <title>Sequencing the genomes of 1000 actinobacteria strains.</title>
        <authorList>
            <person name="Klenk H.-P."/>
        </authorList>
    </citation>
    <scope>NUCLEOTIDE SEQUENCE [LARGE SCALE GENOMIC DNA]</scope>
    <source>
        <strain evidence="17 18">DSM 45928</strain>
    </source>
</reference>
<dbReference type="EC" id="2.7.7.101" evidence="12"/>
<feature type="zinc finger region" description="CHC2-type" evidence="12 14">
    <location>
        <begin position="41"/>
        <end position="65"/>
    </location>
</feature>
<dbReference type="PROSITE" id="PS50880">
    <property type="entry name" value="TOPRIM"/>
    <property type="match status" value="1"/>
</dbReference>
<dbReference type="InterPro" id="IPR050219">
    <property type="entry name" value="DnaG_primase"/>
</dbReference>
<dbReference type="NCBIfam" id="TIGR01391">
    <property type="entry name" value="dnaG"/>
    <property type="match status" value="1"/>
</dbReference>
<dbReference type="GO" id="GO:0006269">
    <property type="term" value="P:DNA replication, synthesis of primer"/>
    <property type="evidence" value="ECO:0007669"/>
    <property type="project" value="UniProtKB-UniRule"/>
</dbReference>
<dbReference type="PANTHER" id="PTHR30313:SF2">
    <property type="entry name" value="DNA PRIMASE"/>
    <property type="match status" value="1"/>
</dbReference>
<dbReference type="EMBL" id="VFOW01000001">
    <property type="protein sequence ID" value="TQL79014.1"/>
    <property type="molecule type" value="Genomic_DNA"/>
</dbReference>
<organism evidence="17 18">
    <name type="scientific">Stackebrandtia endophytica</name>
    <dbReference type="NCBI Taxonomy" id="1496996"/>
    <lineage>
        <taxon>Bacteria</taxon>
        <taxon>Bacillati</taxon>
        <taxon>Actinomycetota</taxon>
        <taxon>Actinomycetes</taxon>
        <taxon>Glycomycetales</taxon>
        <taxon>Glycomycetaceae</taxon>
        <taxon>Stackebrandtia</taxon>
    </lineage>
</organism>
<evidence type="ECO:0000256" key="9">
    <source>
        <dbReference type="ARBA" id="ARBA00022842"/>
    </source>
</evidence>
<dbReference type="SUPFAM" id="SSF56731">
    <property type="entry name" value="DNA primase core"/>
    <property type="match status" value="1"/>
</dbReference>
<dbReference type="PANTHER" id="PTHR30313">
    <property type="entry name" value="DNA PRIMASE"/>
    <property type="match status" value="1"/>
</dbReference>
<comment type="cofactor">
    <cofactor evidence="12 13 14">
        <name>Zn(2+)</name>
        <dbReference type="ChEBI" id="CHEBI:29105"/>
    </cofactor>
    <text evidence="12 13 14">Binds 1 zinc ion per monomer.</text>
</comment>
<dbReference type="Gene3D" id="3.90.980.10">
    <property type="entry name" value="DNA primase, catalytic core, N-terminal domain"/>
    <property type="match status" value="1"/>
</dbReference>
<proteinExistence type="inferred from homology"/>
<comment type="subunit">
    <text evidence="12">Monomer. Interacts with DnaB.</text>
</comment>
<evidence type="ECO:0000256" key="5">
    <source>
        <dbReference type="ARBA" id="ARBA00022705"/>
    </source>
</evidence>
<dbReference type="HAMAP" id="MF_00974">
    <property type="entry name" value="DNA_primase_DnaG"/>
    <property type="match status" value="1"/>
</dbReference>
<dbReference type="InterPro" id="IPR006171">
    <property type="entry name" value="TOPRIM_dom"/>
</dbReference>
<comment type="similarity">
    <text evidence="12 13">Belongs to the DnaG primase family.</text>
</comment>
<dbReference type="InterPro" id="IPR034151">
    <property type="entry name" value="TOPRIM_DnaG_bac"/>
</dbReference>
<dbReference type="GO" id="GO:1990077">
    <property type="term" value="C:primosome complex"/>
    <property type="evidence" value="ECO:0007669"/>
    <property type="project" value="UniProtKB-KW"/>
</dbReference>
<dbReference type="Pfam" id="PF08278">
    <property type="entry name" value="DnaG_DnaB_bind"/>
    <property type="match status" value="1"/>
</dbReference>
<evidence type="ECO:0000256" key="14">
    <source>
        <dbReference type="PIRSR" id="PIRSR002811-1"/>
    </source>
</evidence>
<evidence type="ECO:0000256" key="11">
    <source>
        <dbReference type="ARBA" id="ARBA00023163"/>
    </source>
</evidence>
<evidence type="ECO:0000256" key="4">
    <source>
        <dbReference type="ARBA" id="ARBA00022695"/>
    </source>
</evidence>
<evidence type="ECO:0000256" key="12">
    <source>
        <dbReference type="HAMAP-Rule" id="MF_00974"/>
    </source>
</evidence>
<dbReference type="OrthoDB" id="9803773at2"/>
<dbReference type="GO" id="GO:0003677">
    <property type="term" value="F:DNA binding"/>
    <property type="evidence" value="ECO:0007669"/>
    <property type="project" value="UniProtKB-KW"/>
</dbReference>
<dbReference type="InterPro" id="IPR016136">
    <property type="entry name" value="DNA_helicase_N/primase_C"/>
</dbReference>
<dbReference type="InterPro" id="IPR036977">
    <property type="entry name" value="DNA_primase_Znf_CHC2"/>
</dbReference>
<dbReference type="GO" id="GO:0005737">
    <property type="term" value="C:cytoplasm"/>
    <property type="evidence" value="ECO:0007669"/>
    <property type="project" value="TreeGrafter"/>
</dbReference>
<dbReference type="GO" id="GO:0003899">
    <property type="term" value="F:DNA-directed RNA polymerase activity"/>
    <property type="evidence" value="ECO:0007669"/>
    <property type="project" value="UniProtKB-UniRule"/>
</dbReference>
<keyword evidence="9" id="KW-0460">Magnesium</keyword>
<evidence type="ECO:0000256" key="8">
    <source>
        <dbReference type="ARBA" id="ARBA00022833"/>
    </source>
</evidence>
<dbReference type="FunFam" id="3.90.980.10:FF:000001">
    <property type="entry name" value="DNA primase"/>
    <property type="match status" value="1"/>
</dbReference>
<dbReference type="PIRSF" id="PIRSF002811">
    <property type="entry name" value="DnaG"/>
    <property type="match status" value="1"/>
</dbReference>
<dbReference type="InterPro" id="IPR013173">
    <property type="entry name" value="DNA_primase_DnaG_DnaB-bd_dom"/>
</dbReference>
<dbReference type="InterPro" id="IPR002694">
    <property type="entry name" value="Znf_CHC2"/>
</dbReference>
<dbReference type="Pfam" id="PF10410">
    <property type="entry name" value="DnaB_bind"/>
    <property type="match status" value="1"/>
</dbReference>
<feature type="region of interest" description="Disordered" evidence="15">
    <location>
        <begin position="443"/>
        <end position="462"/>
    </location>
</feature>
<dbReference type="GO" id="GO:0000428">
    <property type="term" value="C:DNA-directed RNA polymerase complex"/>
    <property type="evidence" value="ECO:0007669"/>
    <property type="project" value="UniProtKB-KW"/>
</dbReference>
<keyword evidence="5 12" id="KW-0235">DNA replication</keyword>
<keyword evidence="6 12" id="KW-0479">Metal-binding</keyword>
<protein>
    <recommendedName>
        <fullName evidence="12 13">DNA primase</fullName>
        <ecNumber evidence="12">2.7.7.101</ecNumber>
    </recommendedName>
</protein>
<keyword evidence="4 12" id="KW-0548">Nucleotidyltransferase</keyword>
<comment type="caution">
    <text evidence="17">The sequence shown here is derived from an EMBL/GenBank/DDBJ whole genome shotgun (WGS) entry which is preliminary data.</text>
</comment>
<keyword evidence="2 12" id="KW-0639">Primosome</keyword>
<dbReference type="Pfam" id="PF13662">
    <property type="entry name" value="Toprim_4"/>
    <property type="match status" value="1"/>
</dbReference>
<dbReference type="InterPro" id="IPR019475">
    <property type="entry name" value="DNA_primase_DnaB-bd"/>
</dbReference>
<evidence type="ECO:0000256" key="15">
    <source>
        <dbReference type="SAM" id="MobiDB-lite"/>
    </source>
</evidence>
<accession>A0A543B2G3</accession>
<evidence type="ECO:0000256" key="10">
    <source>
        <dbReference type="ARBA" id="ARBA00023125"/>
    </source>
</evidence>
<dbReference type="SMART" id="SM00766">
    <property type="entry name" value="DnaG_DnaB_bind"/>
    <property type="match status" value="1"/>
</dbReference>
<keyword evidence="1 12" id="KW-0240">DNA-directed RNA polymerase</keyword>
<evidence type="ECO:0000256" key="1">
    <source>
        <dbReference type="ARBA" id="ARBA00022478"/>
    </source>
</evidence>
<evidence type="ECO:0000256" key="2">
    <source>
        <dbReference type="ARBA" id="ARBA00022515"/>
    </source>
</evidence>
<comment type="catalytic activity">
    <reaction evidence="12">
        <text>ssDNA + n NTP = ssDNA/pppN(pN)n-1 hybrid + (n-1) diphosphate.</text>
        <dbReference type="EC" id="2.7.7.101"/>
    </reaction>
</comment>
<evidence type="ECO:0000313" key="17">
    <source>
        <dbReference type="EMBL" id="TQL79014.1"/>
    </source>
</evidence>
<dbReference type="InParanoid" id="A0A543B2G3"/>
<dbReference type="RefSeq" id="WP_142043999.1">
    <property type="nucleotide sequence ID" value="NZ_JBHTGS010000002.1"/>
</dbReference>
<keyword evidence="18" id="KW-1185">Reference proteome</keyword>
<dbReference type="Pfam" id="PF08275">
    <property type="entry name" value="DNAG_N"/>
    <property type="match status" value="1"/>
</dbReference>
<dbReference type="FunCoup" id="A0A543B2G3">
    <property type="interactions" value="33"/>
</dbReference>
<dbReference type="InterPro" id="IPR013264">
    <property type="entry name" value="DNAG_N"/>
</dbReference>
<dbReference type="InterPro" id="IPR006295">
    <property type="entry name" value="DNA_primase_DnaG"/>
</dbReference>
<evidence type="ECO:0000313" key="18">
    <source>
        <dbReference type="Proteomes" id="UP000317043"/>
    </source>
</evidence>
<dbReference type="Gene3D" id="1.10.860.10">
    <property type="entry name" value="DNAb Helicase, Chain A"/>
    <property type="match status" value="1"/>
</dbReference>
<sequence>MAGRIRSEDVALVRDRVSVADVIGEHVTLKSAGGGNLKGLCPFHDERTPSFNVTPSRGFWHCFGCGAGGDAISFLTQLEHLSFGEAVERLAAKAGITLHYETSEGRPSSSRGKPGQRQRLLAAHAEAAQFYAEQLSTPGAQLARQFLTGRGFDQNAAQAYGCGYAPDSWDALTKHLRTKGFTNEELTLGGLAKPARSGSLIDRFRNRLIWPIHDITGDVIGFGARRLAEDDNGPKYLNTPETPLYKKSQVLYGINSAKREIAKRGQVVIVEGYTDVMACHLAGVPTAVATCGTAFGSDHITVLRRLLMDTDTFGGEIIFTFDGDEAGQRAALKAFADEQRFVAQTFIAVSPGGMDPCDLRMHSGDAAVRDLVAGRERLVEFALRSTIGNYDLDSVEGRVAALRATAPLIAQIKDRSLRPGYVQWLAGRLGEDVDTVRKWANAASKREAPPTHPAARATAVSSPQRMAEREALKLALQYPQLAGPYFDQVDAEYFDDPLHSVVRAGIGTAGGAGTSPGGANWIASITDACPDLAAAALVAELAVEPLRLDTEPDAFYVNTTMATVQRPKVERQVTGIKSRLQRVNPQTDQDEYMRLFSELVTLEQRLRGLREQVSRGV</sequence>
<dbReference type="Proteomes" id="UP000317043">
    <property type="component" value="Unassembled WGS sequence"/>
</dbReference>
<dbReference type="SMART" id="SM00493">
    <property type="entry name" value="TOPRIM"/>
    <property type="match status" value="1"/>
</dbReference>
<keyword evidence="11 12" id="KW-0804">Transcription</keyword>
<evidence type="ECO:0000256" key="7">
    <source>
        <dbReference type="ARBA" id="ARBA00022771"/>
    </source>
</evidence>
<keyword evidence="8 12" id="KW-0862">Zinc</keyword>
<dbReference type="InterPro" id="IPR037068">
    <property type="entry name" value="DNA_primase_core_N_sf"/>
</dbReference>
<keyword evidence="10 12" id="KW-0238">DNA-binding</keyword>
<evidence type="ECO:0000259" key="16">
    <source>
        <dbReference type="PROSITE" id="PS50880"/>
    </source>
</evidence>
<dbReference type="Pfam" id="PF01807">
    <property type="entry name" value="Zn_ribbon_DnaG"/>
    <property type="match status" value="1"/>
</dbReference>
<evidence type="ECO:0000256" key="6">
    <source>
        <dbReference type="ARBA" id="ARBA00022723"/>
    </source>
</evidence>
<name>A0A543B2G3_9ACTN</name>
<dbReference type="AlphaFoldDB" id="A0A543B2G3"/>
<comment type="domain">
    <text evidence="12">Contains an N-terminal zinc-binding domain, a central core domain that contains the primase activity, and a C-terminal DnaB-binding domain.</text>
</comment>
<dbReference type="CDD" id="cd03364">
    <property type="entry name" value="TOPRIM_DnaG_primases"/>
    <property type="match status" value="1"/>
</dbReference>
<keyword evidence="3 12" id="KW-0808">Transferase</keyword>
<dbReference type="InterPro" id="IPR030846">
    <property type="entry name" value="DnaG_bac"/>
</dbReference>
<dbReference type="Gene3D" id="3.90.580.10">
    <property type="entry name" value="Zinc finger, CHC2-type domain"/>
    <property type="match status" value="1"/>
</dbReference>